<keyword evidence="6" id="KW-0732">Signal</keyword>
<organism evidence="8 9">
    <name type="scientific">Prorocentrum cordatum</name>
    <dbReference type="NCBI Taxonomy" id="2364126"/>
    <lineage>
        <taxon>Eukaryota</taxon>
        <taxon>Sar</taxon>
        <taxon>Alveolata</taxon>
        <taxon>Dinophyceae</taxon>
        <taxon>Prorocentrales</taxon>
        <taxon>Prorocentraceae</taxon>
        <taxon>Prorocentrum</taxon>
    </lineage>
</organism>
<evidence type="ECO:0000256" key="4">
    <source>
        <dbReference type="ARBA" id="ARBA00023180"/>
    </source>
</evidence>
<keyword evidence="5" id="KW-0812">Transmembrane</keyword>
<evidence type="ECO:0000313" key="9">
    <source>
        <dbReference type="Proteomes" id="UP001189429"/>
    </source>
</evidence>
<evidence type="ECO:0000256" key="3">
    <source>
        <dbReference type="ARBA" id="ARBA00023136"/>
    </source>
</evidence>
<keyword evidence="9" id="KW-1185">Reference proteome</keyword>
<dbReference type="Pfam" id="PF15902">
    <property type="entry name" value="Sortilin-Vps10"/>
    <property type="match status" value="1"/>
</dbReference>
<feature type="transmembrane region" description="Helical" evidence="5">
    <location>
        <begin position="815"/>
        <end position="833"/>
    </location>
</feature>
<evidence type="ECO:0000259" key="7">
    <source>
        <dbReference type="SMART" id="SM00602"/>
    </source>
</evidence>
<dbReference type="InterPro" id="IPR031778">
    <property type="entry name" value="Sortilin_N"/>
</dbReference>
<dbReference type="Pfam" id="PF15901">
    <property type="entry name" value="Sortilin_C"/>
    <property type="match status" value="1"/>
</dbReference>
<dbReference type="Gene3D" id="2.130.10.10">
    <property type="entry name" value="YVTN repeat-like/Quinoprotein amine dehydrogenase"/>
    <property type="match status" value="1"/>
</dbReference>
<accession>A0ABN9X1V9</accession>
<evidence type="ECO:0000313" key="8">
    <source>
        <dbReference type="EMBL" id="CAK0893248.1"/>
    </source>
</evidence>
<dbReference type="SUPFAM" id="SSF110296">
    <property type="entry name" value="Oligoxyloglucan reducing end-specific cellobiohydrolase"/>
    <property type="match status" value="1"/>
</dbReference>
<dbReference type="InterPro" id="IPR015943">
    <property type="entry name" value="WD40/YVTN_repeat-like_dom_sf"/>
</dbReference>
<dbReference type="InterPro" id="IPR006581">
    <property type="entry name" value="VPS10"/>
</dbReference>
<dbReference type="SMART" id="SM00602">
    <property type="entry name" value="VPS10"/>
    <property type="match status" value="1"/>
</dbReference>
<feature type="domain" description="VPS10" evidence="7">
    <location>
        <begin position="80"/>
        <end position="800"/>
    </location>
</feature>
<gene>
    <name evidence="8" type="ORF">PCOR1329_LOCUS72640</name>
</gene>
<dbReference type="InterPro" id="IPR031777">
    <property type="entry name" value="Sortilin_C"/>
</dbReference>
<dbReference type="PANTHER" id="PTHR12106">
    <property type="entry name" value="SORTILIN RELATED"/>
    <property type="match status" value="1"/>
</dbReference>
<reference evidence="8" key="1">
    <citation type="submission" date="2023-10" db="EMBL/GenBank/DDBJ databases">
        <authorList>
            <person name="Chen Y."/>
            <person name="Shah S."/>
            <person name="Dougan E. K."/>
            <person name="Thang M."/>
            <person name="Chan C."/>
        </authorList>
    </citation>
    <scope>NUCLEOTIDE SEQUENCE [LARGE SCALE GENOMIC DNA]</scope>
</reference>
<keyword evidence="3 5" id="KW-0472">Membrane</keyword>
<comment type="caution">
    <text evidence="8">The sequence shown here is derived from an EMBL/GenBank/DDBJ whole genome shotgun (WGS) entry which is preliminary data.</text>
</comment>
<sequence>MIRSLILAAELLAATCGGPELPVHSGSFQAALSQVVWAGSSGLRCDLKCRGGCAGDGFSDAAAQREAACAAACGCGGGAGRIVALSEAGTAYTSGDNGTTWQDLRESVSLPSGSAPFRVEQIHVSHADAQLVAAITNSSLWLLSRDGGRSWQAMKLTTPSHGEHTIASWQWHPTVANWVLAESPAWSAREAGVRPGRRPRDALYSQDGGASWRLFASNVAQSRWAVPPHGANASRMLVSRFVPAPQPASSGVLARLARTKPPDNLQDVVVTEDFLNSSAAVVGVASPGGVGAASQVHLHQSFIFALVPEPAGAGLRLWFGDDAPGAQGLRPVAFPPRIGPVLPRQLRHMKVLHSTEHTALLYVAAADPDLPWGHVFSCSRGSPDVELLLTDVHRPSALASVAFEAVQGVDGVFIASRAVLDRGQDLDEAEREYDAQADLLETEEEDGATDVPAAGSQPRRFAVRTYISLNMGLAWQPLQPPSGNSGGWPSEQAFEDCQRTDPNGRRPGSCRLHLASWTSAAAAPGLVLGVGNVGQKLSDEPDHFKVWVSRDAGISWAFALSGMHSVAILSHGDVLVAVPHQSPATLHYSTDSGVHWHAARIYKGPPGLSAAGLFTHPAHTDWRALVALGSDVGPAVQLASVDLSVALPVVCKGAADAGTSASDFEKWSPADAMEDAHESRRTACWLGVRTRYTRRRADRACRTVAQALMLAPRDLRTDAPCPCTSADWTCAPGFRRATYGRGAPCEPAEAQDAPNVSSLCAGTAEEEVLVSRGYVRLAGNGCQGGVDLSPRAEACAANAGVAGALRRLLAAWRATGLWVAAGAAAVLVGAAWLQQRQRGKGAGGARGAAGASQRLASVIGRSAAWREYGLARTPCDEEDDEERELLIGER</sequence>
<dbReference type="Gene3D" id="2.10.70.80">
    <property type="match status" value="1"/>
</dbReference>
<dbReference type="Gene3D" id="3.30.60.270">
    <property type="match status" value="1"/>
</dbReference>
<feature type="chain" id="PRO_5046726724" description="VPS10 domain-containing protein" evidence="6">
    <location>
        <begin position="18"/>
        <end position="890"/>
    </location>
</feature>
<dbReference type="PANTHER" id="PTHR12106:SF27">
    <property type="entry name" value="SORTILIN-RELATED RECEPTOR"/>
    <property type="match status" value="1"/>
</dbReference>
<comment type="subcellular location">
    <subcellularLocation>
        <location evidence="1">Membrane</location>
    </subcellularLocation>
</comment>
<dbReference type="InterPro" id="IPR050310">
    <property type="entry name" value="VPS10-sortilin"/>
</dbReference>
<dbReference type="Proteomes" id="UP001189429">
    <property type="component" value="Unassembled WGS sequence"/>
</dbReference>
<proteinExistence type="predicted"/>
<name>A0ABN9X1V9_9DINO</name>
<evidence type="ECO:0000256" key="1">
    <source>
        <dbReference type="ARBA" id="ARBA00004370"/>
    </source>
</evidence>
<evidence type="ECO:0000256" key="2">
    <source>
        <dbReference type="ARBA" id="ARBA00022737"/>
    </source>
</evidence>
<evidence type="ECO:0000256" key="6">
    <source>
        <dbReference type="SAM" id="SignalP"/>
    </source>
</evidence>
<evidence type="ECO:0000256" key="5">
    <source>
        <dbReference type="SAM" id="Phobius"/>
    </source>
</evidence>
<feature type="signal peptide" evidence="6">
    <location>
        <begin position="1"/>
        <end position="17"/>
    </location>
</feature>
<keyword evidence="5" id="KW-1133">Transmembrane helix</keyword>
<keyword evidence="4" id="KW-0325">Glycoprotein</keyword>
<dbReference type="EMBL" id="CAUYUJ010019726">
    <property type="protein sequence ID" value="CAK0893248.1"/>
    <property type="molecule type" value="Genomic_DNA"/>
</dbReference>
<protein>
    <recommendedName>
        <fullName evidence="7">VPS10 domain-containing protein</fullName>
    </recommendedName>
</protein>
<keyword evidence="2" id="KW-0677">Repeat</keyword>